<keyword evidence="1" id="KW-0378">Hydrolase</keyword>
<proteinExistence type="predicted"/>
<evidence type="ECO:0000313" key="2">
    <source>
        <dbReference type="Proteomes" id="UP001209257"/>
    </source>
</evidence>
<dbReference type="RefSeq" id="WP_262995319.1">
    <property type="nucleotide sequence ID" value="NZ_JAOTJC010000012.1"/>
</dbReference>
<dbReference type="PROSITE" id="PS00141">
    <property type="entry name" value="ASP_PROTEASE"/>
    <property type="match status" value="1"/>
</dbReference>
<comment type="caution">
    <text evidence="1">The sequence shown here is derived from an EMBL/GenBank/DDBJ whole genome shotgun (WGS) entry which is preliminary data.</text>
</comment>
<dbReference type="SUPFAM" id="SSF50630">
    <property type="entry name" value="Acid proteases"/>
    <property type="match status" value="1"/>
</dbReference>
<dbReference type="InterPro" id="IPR001969">
    <property type="entry name" value="Aspartic_peptidase_AS"/>
</dbReference>
<accession>A0ABT2VQH1</accession>
<dbReference type="CDD" id="cd05483">
    <property type="entry name" value="retropepsin_like_bacteria"/>
    <property type="match status" value="1"/>
</dbReference>
<sequence length="169" mass="18555">MTQNSSGAGKWMFVLAWVCAFGLLILVFGDLLEQQVNPNQQPKSMRIDNQTEVRLKQNHAGHYVTSGFINGTPVTFLVDTGATDVAVPAHLQDDLGLIAGRRGLAQTANGTVTVAETRIDRLQIGDIELNNIRGNLNPGMQSDQILLGMSVLKQLEFTQRGEWLILRTL</sequence>
<keyword evidence="2" id="KW-1185">Reference proteome</keyword>
<organism evidence="1 2">
    <name type="scientific">Alteromonas salexigens</name>
    <dbReference type="NCBI Taxonomy" id="2982530"/>
    <lineage>
        <taxon>Bacteria</taxon>
        <taxon>Pseudomonadati</taxon>
        <taxon>Pseudomonadota</taxon>
        <taxon>Gammaproteobacteria</taxon>
        <taxon>Alteromonadales</taxon>
        <taxon>Alteromonadaceae</taxon>
        <taxon>Alteromonas/Salinimonas group</taxon>
        <taxon>Alteromonas</taxon>
    </lineage>
</organism>
<dbReference type="Pfam" id="PF13975">
    <property type="entry name" value="gag-asp_proteas"/>
    <property type="match status" value="1"/>
</dbReference>
<gene>
    <name evidence="1" type="ORF">OCL06_13215</name>
</gene>
<dbReference type="EC" id="3.4.23.-" evidence="1"/>
<protein>
    <submittedName>
        <fullName evidence="1">TIGR02281 family clan AA aspartic protease</fullName>
        <ecNumber evidence="1">3.4.23.-</ecNumber>
    </submittedName>
</protein>
<dbReference type="InterPro" id="IPR034122">
    <property type="entry name" value="Retropepsin-like_bacterial"/>
</dbReference>
<dbReference type="GO" id="GO:0006508">
    <property type="term" value="P:proteolysis"/>
    <property type="evidence" value="ECO:0007669"/>
    <property type="project" value="UniProtKB-KW"/>
</dbReference>
<dbReference type="EMBL" id="JAOTJC010000012">
    <property type="protein sequence ID" value="MCU7555550.1"/>
    <property type="molecule type" value="Genomic_DNA"/>
</dbReference>
<dbReference type="InterPro" id="IPR011969">
    <property type="entry name" value="Clan_AA_Asp_peptidase_C"/>
</dbReference>
<dbReference type="GO" id="GO:0008233">
    <property type="term" value="F:peptidase activity"/>
    <property type="evidence" value="ECO:0007669"/>
    <property type="project" value="UniProtKB-KW"/>
</dbReference>
<evidence type="ECO:0000313" key="1">
    <source>
        <dbReference type="EMBL" id="MCU7555550.1"/>
    </source>
</evidence>
<reference evidence="2" key="1">
    <citation type="submission" date="2023-07" db="EMBL/GenBank/DDBJ databases">
        <title>Study on multiphase classification of strain Alteromonas salexigens isolated from the Yellow Sea.</title>
        <authorList>
            <person name="Sun L."/>
        </authorList>
    </citation>
    <scope>NUCLEOTIDE SEQUENCE [LARGE SCALE GENOMIC DNA]</scope>
    <source>
        <strain evidence="2">ASW11-19</strain>
    </source>
</reference>
<dbReference type="InterPro" id="IPR021109">
    <property type="entry name" value="Peptidase_aspartic_dom_sf"/>
</dbReference>
<name>A0ABT2VQH1_9ALTE</name>
<dbReference type="NCBIfam" id="TIGR02281">
    <property type="entry name" value="clan_AA_DTGA"/>
    <property type="match status" value="1"/>
</dbReference>
<dbReference type="Gene3D" id="2.40.70.10">
    <property type="entry name" value="Acid Proteases"/>
    <property type="match status" value="1"/>
</dbReference>
<keyword evidence="1" id="KW-0645">Protease</keyword>
<dbReference type="Proteomes" id="UP001209257">
    <property type="component" value="Unassembled WGS sequence"/>
</dbReference>